<feature type="transmembrane region" description="Helical" evidence="1">
    <location>
        <begin position="166"/>
        <end position="188"/>
    </location>
</feature>
<evidence type="ECO:0000313" key="2">
    <source>
        <dbReference type="EMBL" id="MYM98791.1"/>
    </source>
</evidence>
<organism evidence="2 3">
    <name type="scientific">Duganella vulcania</name>
    <dbReference type="NCBI Taxonomy" id="2692166"/>
    <lineage>
        <taxon>Bacteria</taxon>
        <taxon>Pseudomonadati</taxon>
        <taxon>Pseudomonadota</taxon>
        <taxon>Betaproteobacteria</taxon>
        <taxon>Burkholderiales</taxon>
        <taxon>Oxalobacteraceae</taxon>
        <taxon>Telluria group</taxon>
        <taxon>Duganella</taxon>
    </lineage>
</organism>
<evidence type="ECO:0000313" key="3">
    <source>
        <dbReference type="Proteomes" id="UP000447355"/>
    </source>
</evidence>
<dbReference type="RefSeq" id="WP_161087583.1">
    <property type="nucleotide sequence ID" value="NZ_WWCX01000150.1"/>
</dbReference>
<gene>
    <name evidence="2" type="ORF">GTP90_33615</name>
</gene>
<dbReference type="Proteomes" id="UP000447355">
    <property type="component" value="Unassembled WGS sequence"/>
</dbReference>
<dbReference type="AlphaFoldDB" id="A0A845GXI6"/>
<reference evidence="2" key="1">
    <citation type="submission" date="2019-12" db="EMBL/GenBank/DDBJ databases">
        <title>Novel species isolated from a subtropical stream in China.</title>
        <authorList>
            <person name="Lu H."/>
        </authorList>
    </citation>
    <scope>NUCLEOTIDE SEQUENCE [LARGE SCALE GENOMIC DNA]</scope>
    <source>
        <strain evidence="2">FT81W</strain>
    </source>
</reference>
<proteinExistence type="predicted"/>
<keyword evidence="1" id="KW-0812">Transmembrane</keyword>
<feature type="transmembrane region" description="Helical" evidence="1">
    <location>
        <begin position="27"/>
        <end position="46"/>
    </location>
</feature>
<keyword evidence="1" id="KW-1133">Transmembrane helix</keyword>
<feature type="transmembrane region" description="Helical" evidence="1">
    <location>
        <begin position="136"/>
        <end position="160"/>
    </location>
</feature>
<sequence>MTSALPLPHAALVIARYTLLEALRNRLLWLLLLVLAAAVCAGGFLGQLALTESRQLQAALLAAVLRLAAVFLVATFVVSSMAREAADKGAELLLALALPRAVYVLGKLAGFAALALLPALLFGAVALAFAPLDQAALWAASLLGELWIVAAFSLLCSLTLSQTLPALTAAGAFYLLARVLGTLQLLGHAGAAQADAGQRWLTRGIDALALLLPHLDAFTRTEWLLYHTGGLADLASVAAQTALAVGLLTAAALFDLYRKNL</sequence>
<feature type="transmembrane region" description="Helical" evidence="1">
    <location>
        <begin position="237"/>
        <end position="257"/>
    </location>
</feature>
<evidence type="ECO:0000256" key="1">
    <source>
        <dbReference type="SAM" id="Phobius"/>
    </source>
</evidence>
<name>A0A845GXI6_9BURK</name>
<protein>
    <submittedName>
        <fullName evidence="2">ABC transporter permease</fullName>
    </submittedName>
</protein>
<feature type="transmembrane region" description="Helical" evidence="1">
    <location>
        <begin position="58"/>
        <end position="82"/>
    </location>
</feature>
<keyword evidence="1" id="KW-0472">Membrane</keyword>
<accession>A0A845GXI6</accession>
<feature type="transmembrane region" description="Helical" evidence="1">
    <location>
        <begin position="102"/>
        <end position="129"/>
    </location>
</feature>
<comment type="caution">
    <text evidence="2">The sequence shown here is derived from an EMBL/GenBank/DDBJ whole genome shotgun (WGS) entry which is preliminary data.</text>
</comment>
<dbReference type="EMBL" id="WWCX01000150">
    <property type="protein sequence ID" value="MYM98791.1"/>
    <property type="molecule type" value="Genomic_DNA"/>
</dbReference>